<dbReference type="OrthoDB" id="35939at2759"/>
<reference evidence="1" key="1">
    <citation type="journal article" date="2021" name="Sci. Rep.">
        <title>Diploid genomic architecture of Nitzschia inconspicua, an elite biomass production diatom.</title>
        <authorList>
            <person name="Oliver A."/>
            <person name="Podell S."/>
            <person name="Pinowska A."/>
            <person name="Traller J.C."/>
            <person name="Smith S.R."/>
            <person name="McClure R."/>
            <person name="Beliaev A."/>
            <person name="Bohutskyi P."/>
            <person name="Hill E.A."/>
            <person name="Rabines A."/>
            <person name="Zheng H."/>
            <person name="Allen L.Z."/>
            <person name="Kuo A."/>
            <person name="Grigoriev I.V."/>
            <person name="Allen A.E."/>
            <person name="Hazlebeck D."/>
            <person name="Allen E.E."/>
        </authorList>
    </citation>
    <scope>NUCLEOTIDE SEQUENCE</scope>
    <source>
        <strain evidence="1">Hildebrandi</strain>
    </source>
</reference>
<evidence type="ECO:0000313" key="2">
    <source>
        <dbReference type="Proteomes" id="UP000693970"/>
    </source>
</evidence>
<comment type="caution">
    <text evidence="1">The sequence shown here is derived from an EMBL/GenBank/DDBJ whole genome shotgun (WGS) entry which is preliminary data.</text>
</comment>
<dbReference type="AlphaFoldDB" id="A0A9K3L0P1"/>
<dbReference type="EMBL" id="JAGRRH010000016">
    <property type="protein sequence ID" value="KAG7353447.1"/>
    <property type="molecule type" value="Genomic_DNA"/>
</dbReference>
<protein>
    <submittedName>
        <fullName evidence="1">YCII-related domain containing protein</fullName>
    </submittedName>
</protein>
<gene>
    <name evidence="1" type="ORF">IV203_002802</name>
</gene>
<name>A0A9K3L0P1_9STRA</name>
<reference evidence="1" key="2">
    <citation type="submission" date="2021-04" db="EMBL/GenBank/DDBJ databases">
        <authorList>
            <person name="Podell S."/>
        </authorList>
    </citation>
    <scope>NUCLEOTIDE SEQUENCE</scope>
    <source>
        <strain evidence="1">Hildebrandi</strain>
    </source>
</reference>
<sequence length="356" mass="41130">MGVTTAIASSDQFLLFPTTIYNRKAASTHFMSSFSADGSEYSSRESDYDVEEIDMSRFQNMDPTGIMEDEVPTEELQPVPMSKNAGNRFVALYWDHELQKGDPNDKRDPWELHYDRDELNEAHVMFCRKRNLYNETFNTESMVDVMRSFPILASDLQRIVGQCLILESTDIKYVKELLAEDPILKSLTGNGERVQDVPLYRWRHIRDYTLRIDDGRFGFPCMMMGLDADPEEVGNTRLETEKATLEYLIRSEKVIMAGPLHFPTEIKDHPSSVAMGDLIMFNAKDRADAIEFVENMPSSQAGLYKDLRVHFYNNLDVTGKFTSEDPMRDAPCHQMKEAMEYWGYPVDDDQTPWLNW</sequence>
<keyword evidence="2" id="KW-1185">Reference proteome</keyword>
<proteinExistence type="predicted"/>
<evidence type="ECO:0000313" key="1">
    <source>
        <dbReference type="EMBL" id="KAG7353447.1"/>
    </source>
</evidence>
<accession>A0A9K3L0P1</accession>
<dbReference type="Proteomes" id="UP000693970">
    <property type="component" value="Unassembled WGS sequence"/>
</dbReference>
<organism evidence="1 2">
    <name type="scientific">Nitzschia inconspicua</name>
    <dbReference type="NCBI Taxonomy" id="303405"/>
    <lineage>
        <taxon>Eukaryota</taxon>
        <taxon>Sar</taxon>
        <taxon>Stramenopiles</taxon>
        <taxon>Ochrophyta</taxon>
        <taxon>Bacillariophyta</taxon>
        <taxon>Bacillariophyceae</taxon>
        <taxon>Bacillariophycidae</taxon>
        <taxon>Bacillariales</taxon>
        <taxon>Bacillariaceae</taxon>
        <taxon>Nitzschia</taxon>
    </lineage>
</organism>